<dbReference type="SUPFAM" id="SSF48613">
    <property type="entry name" value="Heme oxygenase-like"/>
    <property type="match status" value="1"/>
</dbReference>
<sequence length="253" mass="28799">MTPDDLISLWDLNIPHATTSVPFARLLSGNQLPGENFNRWLSNDFLYVRCEAFFIARLISSAPDSLSFKRTHLIPAYDVLKRELEVFRQKALVRNVALPKISSPHSDHISESGKTSSEVLSELVDHAAKGCAEYMKFMTETLLDEKNVHWSTLLVVVWLLERVYLDVMVHVRDSPAFDRGADQVLKDFVRWWANDEFAAYVEALGRAVVEVRKDGERSGFGEEEARWAAREVLTLERGFWDTATEGLEDLGDP</sequence>
<dbReference type="Proteomes" id="UP001412239">
    <property type="component" value="Unassembled WGS sequence"/>
</dbReference>
<dbReference type="AlphaFoldDB" id="A0A292Q096"/>
<dbReference type="GO" id="GO:0006772">
    <property type="term" value="P:thiamine metabolic process"/>
    <property type="evidence" value="ECO:0007669"/>
    <property type="project" value="UniProtKB-ARBA"/>
</dbReference>
<dbReference type="InterPro" id="IPR004305">
    <property type="entry name" value="Thiaminase-2/PQQC"/>
</dbReference>
<keyword evidence="3" id="KW-1185">Reference proteome</keyword>
<dbReference type="InterPro" id="IPR016084">
    <property type="entry name" value="Haem_Oase-like_multi-hlx"/>
</dbReference>
<protein>
    <recommendedName>
        <fullName evidence="1">Thiaminase-2/PQQC domain-containing protein</fullName>
    </recommendedName>
</protein>
<accession>A0A292Q096</accession>
<name>A0A292Q096_9PEZI</name>
<dbReference type="Gene3D" id="1.20.910.10">
    <property type="entry name" value="Heme oxygenase-like"/>
    <property type="match status" value="1"/>
</dbReference>
<feature type="domain" description="Thiaminase-2/PQQC" evidence="1">
    <location>
        <begin position="22"/>
        <end position="244"/>
    </location>
</feature>
<evidence type="ECO:0000313" key="3">
    <source>
        <dbReference type="Proteomes" id="UP001412239"/>
    </source>
</evidence>
<dbReference type="EMBL" id="LN891001">
    <property type="protein sequence ID" value="CUS12163.1"/>
    <property type="molecule type" value="Genomic_DNA"/>
</dbReference>
<evidence type="ECO:0000313" key="2">
    <source>
        <dbReference type="EMBL" id="CUS12163.1"/>
    </source>
</evidence>
<reference evidence="2" key="1">
    <citation type="submission" date="2015-10" db="EMBL/GenBank/DDBJ databases">
        <authorList>
            <person name="Regsiter A."/>
            <person name="william w."/>
        </authorList>
    </citation>
    <scope>NUCLEOTIDE SEQUENCE</scope>
    <source>
        <strain evidence="2">Montdore</strain>
    </source>
</reference>
<gene>
    <name evidence="2" type="ORF">GSTUAT00003749001</name>
</gene>
<dbReference type="CDD" id="cd19357">
    <property type="entry name" value="TenA_E_At3g16990-like"/>
    <property type="match status" value="1"/>
</dbReference>
<proteinExistence type="predicted"/>
<evidence type="ECO:0000259" key="1">
    <source>
        <dbReference type="Pfam" id="PF03070"/>
    </source>
</evidence>
<dbReference type="Pfam" id="PF03070">
    <property type="entry name" value="TENA_THI-4"/>
    <property type="match status" value="1"/>
</dbReference>
<organism evidence="2 3">
    <name type="scientific">Tuber aestivum</name>
    <name type="common">summer truffle</name>
    <dbReference type="NCBI Taxonomy" id="59557"/>
    <lineage>
        <taxon>Eukaryota</taxon>
        <taxon>Fungi</taxon>
        <taxon>Dikarya</taxon>
        <taxon>Ascomycota</taxon>
        <taxon>Pezizomycotina</taxon>
        <taxon>Pezizomycetes</taxon>
        <taxon>Pezizales</taxon>
        <taxon>Tuberaceae</taxon>
        <taxon>Tuber</taxon>
    </lineage>
</organism>